<feature type="region of interest" description="Disordered" evidence="3">
    <location>
        <begin position="998"/>
        <end position="1030"/>
    </location>
</feature>
<organism evidence="5">
    <name type="scientific">Chromera velia CCMP2878</name>
    <dbReference type="NCBI Taxonomy" id="1169474"/>
    <lineage>
        <taxon>Eukaryota</taxon>
        <taxon>Sar</taxon>
        <taxon>Alveolata</taxon>
        <taxon>Colpodellida</taxon>
        <taxon>Chromeraceae</taxon>
        <taxon>Chromera</taxon>
    </lineage>
</organism>
<feature type="compositionally biased region" description="Basic and acidic residues" evidence="3">
    <location>
        <begin position="1009"/>
        <end position="1027"/>
    </location>
</feature>
<dbReference type="VEuPathDB" id="CryptoDB:Cvel_9789"/>
<proteinExistence type="predicted"/>
<dbReference type="InterPro" id="IPR044748">
    <property type="entry name" value="Trm3/TARBP1_C"/>
</dbReference>
<dbReference type="Gene3D" id="3.40.1280.10">
    <property type="match status" value="1"/>
</dbReference>
<feature type="compositionally biased region" description="Basic and acidic residues" evidence="3">
    <location>
        <begin position="860"/>
        <end position="869"/>
    </location>
</feature>
<evidence type="ECO:0000259" key="4">
    <source>
        <dbReference type="Pfam" id="PF00588"/>
    </source>
</evidence>
<gene>
    <name evidence="5" type="ORF">Cvel_9789</name>
</gene>
<reference evidence="5" key="1">
    <citation type="submission" date="2014-11" db="EMBL/GenBank/DDBJ databases">
        <authorList>
            <person name="Otto D Thomas"/>
            <person name="Naeem Raeece"/>
        </authorList>
    </citation>
    <scope>NUCLEOTIDE SEQUENCE</scope>
</reference>
<feature type="domain" description="tRNA/rRNA methyltransferase SpoU type" evidence="4">
    <location>
        <begin position="2465"/>
        <end position="2606"/>
    </location>
</feature>
<keyword evidence="1" id="KW-0489">Methyltransferase</keyword>
<dbReference type="InterPro" id="IPR001537">
    <property type="entry name" value="SpoU_MeTrfase"/>
</dbReference>
<feature type="region of interest" description="Disordered" evidence="3">
    <location>
        <begin position="276"/>
        <end position="300"/>
    </location>
</feature>
<dbReference type="InterPro" id="IPR029028">
    <property type="entry name" value="Alpha/beta_knot_MTases"/>
</dbReference>
<feature type="region of interest" description="Disordered" evidence="3">
    <location>
        <begin position="589"/>
        <end position="611"/>
    </location>
</feature>
<evidence type="ECO:0000256" key="2">
    <source>
        <dbReference type="ARBA" id="ARBA00022679"/>
    </source>
</evidence>
<evidence type="ECO:0000313" key="5">
    <source>
        <dbReference type="EMBL" id="CEM50088.1"/>
    </source>
</evidence>
<feature type="region of interest" description="Disordered" evidence="3">
    <location>
        <begin position="1962"/>
        <end position="1997"/>
    </location>
</feature>
<feature type="region of interest" description="Disordered" evidence="3">
    <location>
        <begin position="2434"/>
        <end position="2460"/>
    </location>
</feature>
<protein>
    <recommendedName>
        <fullName evidence="4">tRNA/rRNA methyltransferase SpoU type domain-containing protein</fullName>
    </recommendedName>
</protein>
<dbReference type="InterPro" id="IPR029026">
    <property type="entry name" value="tRNA_m1G_MTases_N"/>
</dbReference>
<feature type="region of interest" description="Disordered" evidence="3">
    <location>
        <begin position="422"/>
        <end position="444"/>
    </location>
</feature>
<dbReference type="Pfam" id="PF00588">
    <property type="entry name" value="SpoU_methylase"/>
    <property type="match status" value="1"/>
</dbReference>
<dbReference type="InterPro" id="IPR045330">
    <property type="entry name" value="TRM3/TARBP1"/>
</dbReference>
<dbReference type="CDD" id="cd18091">
    <property type="entry name" value="SpoU-like_TRM3-like"/>
    <property type="match status" value="1"/>
</dbReference>
<feature type="compositionally biased region" description="Low complexity" evidence="3">
    <location>
        <begin position="284"/>
        <end position="296"/>
    </location>
</feature>
<dbReference type="SUPFAM" id="SSF51294">
    <property type="entry name" value="Hedgehog/intein (Hint) domain"/>
    <property type="match status" value="1"/>
</dbReference>
<dbReference type="SUPFAM" id="SSF75217">
    <property type="entry name" value="alpha/beta knot"/>
    <property type="match status" value="1"/>
</dbReference>
<keyword evidence="2" id="KW-0808">Transferase</keyword>
<name>A0A0G4HZX1_9ALVE</name>
<sequence>MTGSLLAFFLEFAPTLDLSKSDINQARSIYDSLATRFSKDAASSSRSLFIWSSEDAAKALAALSHGEASWTTVLFVSWTCARGADEQGDRVDVRDVISSLVELFKSLYKKPCEDRSFRIEVLRALLHTFFALFAEVEKVDRSFCIGVMERIRSNLLAAFQRSLERPSGGLPTSQKDALTRGSTSIPELGQFIKEVLREMDTRGLQADASLLLGSLGPSFREGTVGAPPGLAKAMAICHLLPLEFEHLRATAGFAVASQTAIACCSQLWNPPAATLAGGSGGAGPAPSAASAPPVGGNKIDEMEKEEKRSRGLIKEHRRFALLFAVAFFDLVFPVVEIGIRGHVPEGGGGSSLDSSSRPIDGAAEPIDALDLRGFRREMLTQGLWDKEAEVRKNARHLLRGLLTQAEGLWHLGAGDVVGECKKGKAKGKGKKGGKEKDEAGGGENGEVMHKIHSTTCIPGDNPAILSARDHRNCWSLLLGLFEDAEEYSLHLLKDNWNKTPDLVETAGKVSAFAHACEGGDWARSPGDVEGPGGVGSGPVGGSHFLSFRPEWLEILLRRCLTHPNISLSRFVLSDFLGISETGGSKCSVWAGGGAPSRSRSGDRRPSPPSGHSALHLSAEFILTALVPNLCQTALFTKSHAKDTEEGVTSLCRDFLLHAAGMPLAERHSAKALDRATRIVSRFFFSIIRHAEHFTPLRVLLNVLAETPSEDPPEAGGILALPSEIALCDAARGASSAEVRVLPRVFGRREAAGALFLFSHHVRLVPQPLRHSFYLIVLRVLRAHTRVEGLSLSQLMVLVALIPTRVFRRPEVQAEIVKLIRAVFPDAIQFRHDFHSLWHQLLSPDVGVETSNQISSRRRRVQGDSTRERTNAAGGGGATSRHDARYSTVSSVFLDRPKRKSSEIRLPAKHASDVPAHGGTMHAESPPPDLEFEAHPHAFSSSVLFNGAGDPPATEKIKTRTAKKAETLPRALSSLENDPQDQVHLGMWEGDGATVGGEEQLIGASPQSGGREDAKARRSTGKENEAVKSKQLRQKRACTIAGAGANLPPGASPSLLIGYGGGVEAGIGPAEIFAESPLLPGENFDSDFAQWYVPRFFSPSPVAVCRPGMKGSAACRRTEEELEVRAVGEMKGGTFRLTGRGLCRLLQCVHSDKLYSCTVVSFNSFLPGLRQIYSRPYLHAPTVNSRLFILAFVASSMDKFVCRALDPQNPQFLGWKGTEDPLDRMPMPPLAPNPTLAFRVTKEETLAAIASDVMSLVYLRIEEAAASRPSAKFSVRVAAALCNNVWLYAWAIEALASHLKGRTPKAAELTDLCLKMVEAPVPDAHPGHVSVGIHWAMQAGALLVLSGVMPAVEHHSETCARIFLTVTSRAAQMQDKPAVDFETVFGTSELSNLERLHLRGTRPSPAAAVGGTAGATGASADGRPKFIAELIERMTALSAVESKRDSRSAEYSRLEGSHQWQSWRDLFDALLAAKWRCCTRALTASTQDSRGWRLLLQGGGAPSAPAATSAYLPTATDPPSLALTFLKKIGPGMILTAAPLLRLIRLFALPVIFRGAADESDKERLAWIDALAEASGSVAVTEIARGSRRVSKEEQRQALAGFCHSVEVFLDANRQSSIPLELMRELFITLTHPLLLESETLLFQGVPLPSPSKDKGGRAPVPLEGGAAGTVDGGPLLPSQSSETVVALGAEGKGKSKTREGTKIEDEVEEWRPLQSLLRLCISIGKVTLAFSRTMTVCLLSGIEAAIEWERAMGRGSGRDGMNGHDRAGGASASSGGCSVFPQSGSCGERLCEIVAELLMHREANIQDGETSMACDAFSDRETGPPSLEGRGGGRGGRGGRRGRWSPWFVSDPHELRGEGRARELMHRHTEGEVPSFEEGGEGEYGGHEMLRPTAAFSRFLVLTFLDSLGERLLLSVGEDGASLPLMESPDIPSPPSGFSLLDGVLSSLLKSLDGLLEELREGTGSKTKAKKAAAKAKEGADGGGGKAPQPHPNPTPMPCSDIHRRQVRGWQAVVSLCLFARLHPPTARAVLDAAFAHLSVAQQPDVRQYIETVACSMASLLPAIAAPRLIRELQKFDAPLQCTLSFLTIAAFLLRLPQKGAREGVAGEGEDPEGAQIRFPESLRAAAGERARLHRWPLLAVVFPWLTSNAGLVRGAAQFIVFACLEKEGAIPSDHSNVDEIDNGPVAKALDVERAVRAAVSETGADVVDDGAAASKLMLKGVLSHLCSARECAKMRSRTRLVFEILDPLRDAHLAAVIPMKHLATRDKPLSADLHEGVGAGADPSQPPFIDDHEVYPGWAFSSALKAAIREEMTAAWHPPPSASAPVTTGGVVVPPEASAGAGSVHAWGGEFMEGHLPPLNVGTGVISQLTSVRVGVDMEKGKGKEGAVVPTESEPAGMDVVNFQRKFMPLMGAASGETEGVRLEGFGPEVAAQGFQQDSSSSSSSANAPEGIQKGRRSERRSQLVVVASLIDKAPNVAGLTRTCEIFQAEALVIGSRALLKDPAFQAIAVSAERWTRVEEVRPPDLSSFLQNLRAKGYFLVGLEQTQESVSLNRLSFPEKTAVVLGAEKFGLPAELIPLMDVCTEIPQFGVIRSLNVHVSAALCVWEYTRQHRLAQSAEASAAVALAPEGGGGDPDQILSILKAVKAVPPPIELTETGGPQKSSVLVAVAEALKKANEEVGEAVGRLKRTIDGGKGAEKSMEALRDLRTEIRELLIFYRFARTDRASHIAQALDNMRAVLGAMDALGQLEVCKDRRRLTGCSHLSAVEEASKVAGQGLESAMTSSRVADALEGLEKGCKNMDSELIERINEGITEVNAFRVDDSQGTKPIPKLLASSGSQRYACSEELSERKIELTLRDPQVLQEAFGILKAAERNDSHASVDPDTRVLLFDGSTKAAKDVREGDELVDDWGQPTRVQKVYSGTAEMYDIIPTMHGQA</sequence>
<evidence type="ECO:0000256" key="1">
    <source>
        <dbReference type="ARBA" id="ARBA00022603"/>
    </source>
</evidence>
<feature type="region of interest" description="Disordered" evidence="3">
    <location>
        <begin position="1815"/>
        <end position="1845"/>
    </location>
</feature>
<dbReference type="GO" id="GO:0003723">
    <property type="term" value="F:RNA binding"/>
    <property type="evidence" value="ECO:0007669"/>
    <property type="project" value="InterPro"/>
</dbReference>
<dbReference type="GO" id="GO:0030488">
    <property type="term" value="P:tRNA methylation"/>
    <property type="evidence" value="ECO:0007669"/>
    <property type="project" value="InterPro"/>
</dbReference>
<feature type="region of interest" description="Disordered" evidence="3">
    <location>
        <begin position="851"/>
        <end position="924"/>
    </location>
</feature>
<dbReference type="Gene3D" id="2.170.16.10">
    <property type="entry name" value="Hedgehog/Intein (Hint) domain"/>
    <property type="match status" value="1"/>
</dbReference>
<dbReference type="InterPro" id="IPR036844">
    <property type="entry name" value="Hint_dom_sf"/>
</dbReference>
<accession>A0A0G4HZX1</accession>
<dbReference type="PANTHER" id="PTHR12029:SF11">
    <property type="entry name" value="METHYLTRANSFERASE TARBP1-RELATED"/>
    <property type="match status" value="1"/>
</dbReference>
<dbReference type="GO" id="GO:0016423">
    <property type="term" value="F:tRNA (guanine) methyltransferase activity"/>
    <property type="evidence" value="ECO:0007669"/>
    <property type="project" value="InterPro"/>
</dbReference>
<evidence type="ECO:0000256" key="3">
    <source>
        <dbReference type="SAM" id="MobiDB-lite"/>
    </source>
</evidence>
<dbReference type="EMBL" id="CDMZ01004552">
    <property type="protein sequence ID" value="CEM50088.1"/>
    <property type="molecule type" value="Genomic_DNA"/>
</dbReference>
<dbReference type="PANTHER" id="PTHR12029">
    <property type="entry name" value="RNA METHYLTRANSFERASE"/>
    <property type="match status" value="1"/>
</dbReference>